<protein>
    <submittedName>
        <fullName evidence="2">GNAT superfamily N-acetyltransferase</fullName>
    </submittedName>
</protein>
<accession>A0A841EAY9</accession>
<dbReference type="Proteomes" id="UP000578077">
    <property type="component" value="Unassembled WGS sequence"/>
</dbReference>
<reference evidence="2 3" key="1">
    <citation type="submission" date="2020-08" db="EMBL/GenBank/DDBJ databases">
        <title>Sequencing the genomes of 1000 actinobacteria strains.</title>
        <authorList>
            <person name="Klenk H.-P."/>
        </authorList>
    </citation>
    <scope>NUCLEOTIDE SEQUENCE [LARGE SCALE GENOMIC DNA]</scope>
    <source>
        <strain evidence="2 3">DSM 44593</strain>
    </source>
</reference>
<keyword evidence="2" id="KW-0808">Transferase</keyword>
<dbReference type="InterPro" id="IPR016181">
    <property type="entry name" value="Acyl_CoA_acyltransferase"/>
</dbReference>
<keyword evidence="3" id="KW-1185">Reference proteome</keyword>
<dbReference type="GO" id="GO:0016747">
    <property type="term" value="F:acyltransferase activity, transferring groups other than amino-acyl groups"/>
    <property type="evidence" value="ECO:0007669"/>
    <property type="project" value="InterPro"/>
</dbReference>
<sequence length="201" mass="22421">MSGLAEIVFRRYGPRDARELRDSVALLYRDAYARRVDAADPFYSVDAFLHRFDAYTSRDGFDLVMGFAGDTPVGQAWGWPLEAGTAWWNGLLDEVPPAFTHEDGTRTFAVSEIMVARPWTGRGLAHGLHDELLGNRRESRATLLVNPENRDAYAIYTRWGWQKAARLRPAWEGAPTYDVLMLPISPAPAGTQENPTGPPTA</sequence>
<dbReference type="RefSeq" id="WP_184637420.1">
    <property type="nucleotide sequence ID" value="NZ_BAABKT010000029.1"/>
</dbReference>
<dbReference type="SUPFAM" id="SSF55729">
    <property type="entry name" value="Acyl-CoA N-acyltransferases (Nat)"/>
    <property type="match status" value="1"/>
</dbReference>
<dbReference type="EMBL" id="JACHLY010000001">
    <property type="protein sequence ID" value="MBB6000172.1"/>
    <property type="molecule type" value="Genomic_DNA"/>
</dbReference>
<evidence type="ECO:0000259" key="1">
    <source>
        <dbReference type="PROSITE" id="PS51186"/>
    </source>
</evidence>
<proteinExistence type="predicted"/>
<dbReference type="AlphaFoldDB" id="A0A841EAY9"/>
<name>A0A841EAY9_9ACTN</name>
<dbReference type="PROSITE" id="PS51186">
    <property type="entry name" value="GNAT"/>
    <property type="match status" value="1"/>
</dbReference>
<organism evidence="2 3">
    <name type="scientific">Streptomonospora salina</name>
    <dbReference type="NCBI Taxonomy" id="104205"/>
    <lineage>
        <taxon>Bacteria</taxon>
        <taxon>Bacillati</taxon>
        <taxon>Actinomycetota</taxon>
        <taxon>Actinomycetes</taxon>
        <taxon>Streptosporangiales</taxon>
        <taxon>Nocardiopsidaceae</taxon>
        <taxon>Streptomonospora</taxon>
    </lineage>
</organism>
<evidence type="ECO:0000313" key="3">
    <source>
        <dbReference type="Proteomes" id="UP000578077"/>
    </source>
</evidence>
<evidence type="ECO:0000313" key="2">
    <source>
        <dbReference type="EMBL" id="MBB6000172.1"/>
    </source>
</evidence>
<feature type="domain" description="N-acetyltransferase" evidence="1">
    <location>
        <begin position="7"/>
        <end position="183"/>
    </location>
</feature>
<dbReference type="InterPro" id="IPR000182">
    <property type="entry name" value="GNAT_dom"/>
</dbReference>
<gene>
    <name evidence="2" type="ORF">HNR25_003923</name>
</gene>
<dbReference type="Gene3D" id="3.40.630.30">
    <property type="match status" value="1"/>
</dbReference>
<comment type="caution">
    <text evidence="2">The sequence shown here is derived from an EMBL/GenBank/DDBJ whole genome shotgun (WGS) entry which is preliminary data.</text>
</comment>